<evidence type="ECO:0000256" key="1">
    <source>
        <dbReference type="SAM" id="Phobius"/>
    </source>
</evidence>
<dbReference type="Proteomes" id="UP000242320">
    <property type="component" value="Unassembled WGS sequence"/>
</dbReference>
<keyword evidence="1" id="KW-1133">Transmembrane helix</keyword>
<feature type="transmembrane region" description="Helical" evidence="1">
    <location>
        <begin position="6"/>
        <end position="26"/>
    </location>
</feature>
<keyword evidence="3" id="KW-1185">Reference proteome</keyword>
<keyword evidence="1" id="KW-0812">Transmembrane</keyword>
<protein>
    <submittedName>
        <fullName evidence="2">Uncharacterized protein</fullName>
    </submittedName>
</protein>
<keyword evidence="1" id="KW-0472">Membrane</keyword>
<dbReference type="AlphaFoldDB" id="A0A1X2L281"/>
<reference evidence="2 3" key="1">
    <citation type="submission" date="2017-04" db="EMBL/GenBank/DDBJ databases">
        <title>The new phylogeny of genus Mycobacterium.</title>
        <authorList>
            <person name="Tortoli E."/>
            <person name="Trovato A."/>
            <person name="Cirillo D.M."/>
        </authorList>
    </citation>
    <scope>NUCLEOTIDE SEQUENCE [LARGE SCALE GENOMIC DNA]</scope>
    <source>
        <strain evidence="2 3">DSM 45247</strain>
    </source>
</reference>
<evidence type="ECO:0000313" key="3">
    <source>
        <dbReference type="Proteomes" id="UP000242320"/>
    </source>
</evidence>
<organism evidence="2 3">
    <name type="scientific">Mycolicibacterium vulneris</name>
    <dbReference type="NCBI Taxonomy" id="547163"/>
    <lineage>
        <taxon>Bacteria</taxon>
        <taxon>Bacillati</taxon>
        <taxon>Actinomycetota</taxon>
        <taxon>Actinomycetes</taxon>
        <taxon>Mycobacteriales</taxon>
        <taxon>Mycobacteriaceae</taxon>
        <taxon>Mycolicibacterium</taxon>
    </lineage>
</organism>
<comment type="caution">
    <text evidence="2">The sequence shown here is derived from an EMBL/GenBank/DDBJ whole genome shotgun (WGS) entry which is preliminary data.</text>
</comment>
<feature type="transmembrane region" description="Helical" evidence="1">
    <location>
        <begin position="106"/>
        <end position="124"/>
    </location>
</feature>
<proteinExistence type="predicted"/>
<feature type="transmembrane region" description="Helical" evidence="1">
    <location>
        <begin position="75"/>
        <end position="94"/>
    </location>
</feature>
<evidence type="ECO:0000313" key="2">
    <source>
        <dbReference type="EMBL" id="OSC28120.1"/>
    </source>
</evidence>
<name>A0A1X2L281_9MYCO</name>
<dbReference type="OrthoDB" id="4617788at2"/>
<sequence>MGLFGYLAVLAGVAELVFATFVFIYVTRLLKRPRTPVSEEVGSAKKVLDKVRKGEPMSEEELDFAAQIIADRRSLMAYSIPAAVFTIGCFYFFSILELHGTTSLRMYIGLGPMLGSINLTLQLLRIAALKGRLPSTA</sequence>
<accession>A0A1X2L281</accession>
<gene>
    <name evidence="2" type="ORF">B8W69_12115</name>
</gene>
<dbReference type="EMBL" id="NCXM01000011">
    <property type="protein sequence ID" value="OSC28120.1"/>
    <property type="molecule type" value="Genomic_DNA"/>
</dbReference>